<evidence type="ECO:0000256" key="1">
    <source>
        <dbReference type="SAM" id="Coils"/>
    </source>
</evidence>
<dbReference type="KEGG" id="ehx:EMIHUDRAFT_434496"/>
<dbReference type="RefSeq" id="XP_005782446.1">
    <property type="nucleotide sequence ID" value="XM_005782389.1"/>
</dbReference>
<dbReference type="Proteomes" id="UP000013827">
    <property type="component" value="Unassembled WGS sequence"/>
</dbReference>
<reference evidence="3" key="2">
    <citation type="submission" date="2024-10" db="UniProtKB">
        <authorList>
            <consortium name="EnsemblProtists"/>
        </authorList>
    </citation>
    <scope>IDENTIFICATION</scope>
</reference>
<dbReference type="GeneID" id="17275291"/>
<proteinExistence type="predicted"/>
<accession>A0A0D3K2N2</accession>
<evidence type="ECO:0000313" key="3">
    <source>
        <dbReference type="EnsemblProtists" id="EOD30017"/>
    </source>
</evidence>
<dbReference type="EnsemblProtists" id="EOD30017">
    <property type="protein sequence ID" value="EOD30017"/>
    <property type="gene ID" value="EMIHUDRAFT_434496"/>
</dbReference>
<dbReference type="HOGENOM" id="CLU_1328531_0_0_1"/>
<feature type="coiled-coil region" evidence="1">
    <location>
        <begin position="163"/>
        <end position="190"/>
    </location>
</feature>
<keyword evidence="1" id="KW-0175">Coiled coil</keyword>
<dbReference type="PaxDb" id="2903-EOD30017"/>
<evidence type="ECO:0000256" key="2">
    <source>
        <dbReference type="SAM" id="MobiDB-lite"/>
    </source>
</evidence>
<sequence>MNRASAEALEGHEFSNPSASHIPAPPQGALGSDQAGSSATSYEGEYNRLQEEALAALAAVQPTVGEVAQTIGISGGRVTNYQERFGIENKEVAALAKRMGMFMRGELDVKDVGLMVCCIGPTVDNKLEANINNRAVYGLGACVCCVGGERTLEEEIAARKLVAEKTRTKLAEKEQRAAQLRAKIAARVKREQEGAKKRSFVLSKGAM</sequence>
<protein>
    <submittedName>
        <fullName evidence="3">Uncharacterized protein</fullName>
    </submittedName>
</protein>
<reference evidence="4" key="1">
    <citation type="journal article" date="2013" name="Nature">
        <title>Pan genome of the phytoplankton Emiliania underpins its global distribution.</title>
        <authorList>
            <person name="Read B.A."/>
            <person name="Kegel J."/>
            <person name="Klute M.J."/>
            <person name="Kuo A."/>
            <person name="Lefebvre S.C."/>
            <person name="Maumus F."/>
            <person name="Mayer C."/>
            <person name="Miller J."/>
            <person name="Monier A."/>
            <person name="Salamov A."/>
            <person name="Young J."/>
            <person name="Aguilar M."/>
            <person name="Claverie J.M."/>
            <person name="Frickenhaus S."/>
            <person name="Gonzalez K."/>
            <person name="Herman E.K."/>
            <person name="Lin Y.C."/>
            <person name="Napier J."/>
            <person name="Ogata H."/>
            <person name="Sarno A.F."/>
            <person name="Shmutz J."/>
            <person name="Schroeder D."/>
            <person name="de Vargas C."/>
            <person name="Verret F."/>
            <person name="von Dassow P."/>
            <person name="Valentin K."/>
            <person name="Van de Peer Y."/>
            <person name="Wheeler G."/>
            <person name="Dacks J.B."/>
            <person name="Delwiche C.F."/>
            <person name="Dyhrman S.T."/>
            <person name="Glockner G."/>
            <person name="John U."/>
            <person name="Richards T."/>
            <person name="Worden A.Z."/>
            <person name="Zhang X."/>
            <person name="Grigoriev I.V."/>
            <person name="Allen A.E."/>
            <person name="Bidle K."/>
            <person name="Borodovsky M."/>
            <person name="Bowler C."/>
            <person name="Brownlee C."/>
            <person name="Cock J.M."/>
            <person name="Elias M."/>
            <person name="Gladyshev V.N."/>
            <person name="Groth M."/>
            <person name="Guda C."/>
            <person name="Hadaegh A."/>
            <person name="Iglesias-Rodriguez M.D."/>
            <person name="Jenkins J."/>
            <person name="Jones B.M."/>
            <person name="Lawson T."/>
            <person name="Leese F."/>
            <person name="Lindquist E."/>
            <person name="Lobanov A."/>
            <person name="Lomsadze A."/>
            <person name="Malik S.B."/>
            <person name="Marsh M.E."/>
            <person name="Mackinder L."/>
            <person name="Mock T."/>
            <person name="Mueller-Roeber B."/>
            <person name="Pagarete A."/>
            <person name="Parker M."/>
            <person name="Probert I."/>
            <person name="Quesneville H."/>
            <person name="Raines C."/>
            <person name="Rensing S.A."/>
            <person name="Riano-Pachon D.M."/>
            <person name="Richier S."/>
            <person name="Rokitta S."/>
            <person name="Shiraiwa Y."/>
            <person name="Soanes D.M."/>
            <person name="van der Giezen M."/>
            <person name="Wahlund T.M."/>
            <person name="Williams B."/>
            <person name="Wilson W."/>
            <person name="Wolfe G."/>
            <person name="Wurch L.L."/>
        </authorList>
    </citation>
    <scope>NUCLEOTIDE SEQUENCE</scope>
</reference>
<feature type="region of interest" description="Disordered" evidence="2">
    <location>
        <begin position="1"/>
        <end position="43"/>
    </location>
</feature>
<organism evidence="3 4">
    <name type="scientific">Emiliania huxleyi (strain CCMP1516)</name>
    <dbReference type="NCBI Taxonomy" id="280463"/>
    <lineage>
        <taxon>Eukaryota</taxon>
        <taxon>Haptista</taxon>
        <taxon>Haptophyta</taxon>
        <taxon>Prymnesiophyceae</taxon>
        <taxon>Isochrysidales</taxon>
        <taxon>Noelaerhabdaceae</taxon>
        <taxon>Emiliania</taxon>
    </lineage>
</organism>
<evidence type="ECO:0000313" key="4">
    <source>
        <dbReference type="Proteomes" id="UP000013827"/>
    </source>
</evidence>
<keyword evidence="4" id="KW-1185">Reference proteome</keyword>
<dbReference type="AlphaFoldDB" id="A0A0D3K2N2"/>
<name>A0A0D3K2N2_EMIH1</name>